<evidence type="ECO:0000256" key="4">
    <source>
        <dbReference type="ARBA" id="ARBA00022989"/>
    </source>
</evidence>
<comment type="similarity">
    <text evidence="2">Belongs to the major facilitator superfamily.</text>
</comment>
<feature type="transmembrane region" description="Helical" evidence="7">
    <location>
        <begin position="110"/>
        <end position="128"/>
    </location>
</feature>
<dbReference type="AlphaFoldDB" id="A0A0P1KQ48"/>
<evidence type="ECO:0000256" key="7">
    <source>
        <dbReference type="SAM" id="Phobius"/>
    </source>
</evidence>
<dbReference type="SUPFAM" id="SSF103473">
    <property type="entry name" value="MFS general substrate transporter"/>
    <property type="match status" value="1"/>
</dbReference>
<dbReference type="InterPro" id="IPR020846">
    <property type="entry name" value="MFS_dom"/>
</dbReference>
<evidence type="ECO:0000259" key="8">
    <source>
        <dbReference type="PROSITE" id="PS50850"/>
    </source>
</evidence>
<feature type="transmembrane region" description="Helical" evidence="7">
    <location>
        <begin position="383"/>
        <end position="400"/>
    </location>
</feature>
<dbReference type="OrthoDB" id="10021397at2759"/>
<reference evidence="10" key="1">
    <citation type="submission" date="2015-10" db="EMBL/GenBank/DDBJ databases">
        <authorList>
            <person name="Devillers H."/>
        </authorList>
    </citation>
    <scope>NUCLEOTIDE SEQUENCE [LARGE SCALE GENOMIC DNA]</scope>
</reference>
<evidence type="ECO:0000313" key="10">
    <source>
        <dbReference type="Proteomes" id="UP000236544"/>
    </source>
</evidence>
<evidence type="ECO:0000256" key="1">
    <source>
        <dbReference type="ARBA" id="ARBA00004141"/>
    </source>
</evidence>
<keyword evidence="5 7" id="KW-0472">Membrane</keyword>
<feature type="transmembrane region" description="Helical" evidence="7">
    <location>
        <begin position="480"/>
        <end position="500"/>
    </location>
</feature>
<dbReference type="CDD" id="cd17502">
    <property type="entry name" value="MFS_Azr1_MDR_like"/>
    <property type="match status" value="1"/>
</dbReference>
<feature type="transmembrane region" description="Helical" evidence="7">
    <location>
        <begin position="437"/>
        <end position="459"/>
    </location>
</feature>
<feature type="transmembrane region" description="Helical" evidence="7">
    <location>
        <begin position="294"/>
        <end position="314"/>
    </location>
</feature>
<proteinExistence type="inferred from homology"/>
<dbReference type="FunFam" id="1.20.1250.20:FF:000373">
    <property type="entry name" value="Vacuolar basic amino acid transporter"/>
    <property type="match status" value="1"/>
</dbReference>
<protein>
    <submittedName>
        <fullName evidence="9">LAQU0S03e08350g1_1</fullName>
    </submittedName>
</protein>
<keyword evidence="10" id="KW-1185">Reference proteome</keyword>
<organism evidence="9 10">
    <name type="scientific">Lachancea quebecensis</name>
    <dbReference type="NCBI Taxonomy" id="1654605"/>
    <lineage>
        <taxon>Eukaryota</taxon>
        <taxon>Fungi</taxon>
        <taxon>Dikarya</taxon>
        <taxon>Ascomycota</taxon>
        <taxon>Saccharomycotina</taxon>
        <taxon>Saccharomycetes</taxon>
        <taxon>Saccharomycetales</taxon>
        <taxon>Saccharomycetaceae</taxon>
        <taxon>Lachancea</taxon>
    </lineage>
</organism>
<keyword evidence="3 7" id="KW-0812">Transmembrane</keyword>
<feature type="region of interest" description="Disordered" evidence="6">
    <location>
        <begin position="593"/>
        <end position="660"/>
    </location>
</feature>
<dbReference type="EMBL" id="LN890565">
    <property type="protein sequence ID" value="CUS21686.1"/>
    <property type="molecule type" value="Genomic_DNA"/>
</dbReference>
<dbReference type="Proteomes" id="UP000236544">
    <property type="component" value="Unassembled WGS sequence"/>
</dbReference>
<dbReference type="PANTHER" id="PTHR23501">
    <property type="entry name" value="MAJOR FACILITATOR SUPERFAMILY"/>
    <property type="match status" value="1"/>
</dbReference>
<feature type="transmembrane region" description="Helical" evidence="7">
    <location>
        <begin position="550"/>
        <end position="568"/>
    </location>
</feature>
<feature type="compositionally biased region" description="Polar residues" evidence="6">
    <location>
        <begin position="638"/>
        <end position="651"/>
    </location>
</feature>
<feature type="transmembrane region" description="Helical" evidence="7">
    <location>
        <begin position="167"/>
        <end position="189"/>
    </location>
</feature>
<feature type="transmembrane region" description="Helical" evidence="7">
    <location>
        <begin position="257"/>
        <end position="282"/>
    </location>
</feature>
<evidence type="ECO:0000313" key="9">
    <source>
        <dbReference type="EMBL" id="CUS21686.1"/>
    </source>
</evidence>
<evidence type="ECO:0000256" key="2">
    <source>
        <dbReference type="ARBA" id="ARBA00008335"/>
    </source>
</evidence>
<accession>A0A0P1KQ48</accession>
<evidence type="ECO:0000256" key="6">
    <source>
        <dbReference type="SAM" id="MobiDB-lite"/>
    </source>
</evidence>
<dbReference type="PROSITE" id="PS50850">
    <property type="entry name" value="MFS"/>
    <property type="match status" value="1"/>
</dbReference>
<feature type="transmembrane region" description="Helical" evidence="7">
    <location>
        <begin position="79"/>
        <end position="98"/>
    </location>
</feature>
<feature type="domain" description="Major facilitator superfamily (MFS) profile" evidence="8">
    <location>
        <begin position="45"/>
        <end position="573"/>
    </location>
</feature>
<dbReference type="GO" id="GO:0005886">
    <property type="term" value="C:plasma membrane"/>
    <property type="evidence" value="ECO:0007669"/>
    <property type="project" value="TreeGrafter"/>
</dbReference>
<feature type="compositionally biased region" description="Basic and acidic residues" evidence="6">
    <location>
        <begin position="593"/>
        <end position="607"/>
    </location>
</feature>
<sequence length="660" mass="70988">MLIYLLRRLKGASTETDAGTQARIETPRRTKMRMLGRKHMVLALCLVALALTLFLAALDIVIVITLYDTISEKFKDYGSIGWLVTGYSLSSALFTLLWGRMSSLLGLKTCLMLSVLIFEIGSLIVAVANSMGMIIAGRVVAGVGGSGIQSLVFVIGTSMVSERSRGMVITVLTLAFVAANAAGPVLGGALTEHASWRWCFYINLPIGGAAALMLFLSYNPSGKPLLSNLSSKLVAAHDYHYSSVCTRRFWTRVLDCGIFRFDLIGFALSSAGFVLILLGLTFGGNKYSWSSGTSIAYLTVGPVLILVFCIYDFLALPRMARLLAYGGEVTPLVPWSVISKPGVFASSFANFFVCFGYNMQIIYLVQFYQIIKNQSPTDASMHMWAYLVPSMVVIIALGHINKRFGIIKPIAVVGAACGVIGAGLLTLQKGSTTLGQTIGYCLLSGAGFSAVMQSSILSAQVQVDKTDPKFRQKFIEVTTLNNFFKVLGISFGGIIATLIFSTSLKNDLATANLNIPSFASADELIVYRSKNFDGTNSPLANLMVSSIRKVFFGALGCQALAFLFAICMSNKRLELKPKPPAAAVPELASDMTLSDHEKGSEISHEPDSFGLRGLGAQGSSVGHNISEDKAEESEERSGSVNSRDSNVSCQESAGLRAQRK</sequence>
<dbReference type="PANTHER" id="PTHR23501:SF198">
    <property type="entry name" value="AZOLE RESISTANCE PROTEIN 1-RELATED"/>
    <property type="match status" value="1"/>
</dbReference>
<feature type="transmembrane region" description="Helical" evidence="7">
    <location>
        <begin position="348"/>
        <end position="371"/>
    </location>
</feature>
<comment type="subcellular location">
    <subcellularLocation>
        <location evidence="1">Membrane</location>
        <topology evidence="1">Multi-pass membrane protein</topology>
    </subcellularLocation>
</comment>
<evidence type="ECO:0000256" key="5">
    <source>
        <dbReference type="ARBA" id="ARBA00023136"/>
    </source>
</evidence>
<dbReference type="InterPro" id="IPR036259">
    <property type="entry name" value="MFS_trans_sf"/>
</dbReference>
<dbReference type="Gene3D" id="1.20.1250.20">
    <property type="entry name" value="MFS general substrate transporter like domains"/>
    <property type="match status" value="2"/>
</dbReference>
<feature type="transmembrane region" description="Helical" evidence="7">
    <location>
        <begin position="134"/>
        <end position="155"/>
    </location>
</feature>
<feature type="transmembrane region" description="Helical" evidence="7">
    <location>
        <begin position="195"/>
        <end position="216"/>
    </location>
</feature>
<name>A0A0P1KQ48_9SACH</name>
<dbReference type="GO" id="GO:0022857">
    <property type="term" value="F:transmembrane transporter activity"/>
    <property type="evidence" value="ECO:0007669"/>
    <property type="project" value="InterPro"/>
</dbReference>
<gene>
    <name evidence="9" type="ORF">LAQU0_S03e08350g</name>
</gene>
<evidence type="ECO:0000256" key="3">
    <source>
        <dbReference type="ARBA" id="ARBA00022692"/>
    </source>
</evidence>
<dbReference type="Pfam" id="PF07690">
    <property type="entry name" value="MFS_1"/>
    <property type="match status" value="1"/>
</dbReference>
<feature type="transmembrane region" description="Helical" evidence="7">
    <location>
        <begin position="407"/>
        <end position="425"/>
    </location>
</feature>
<dbReference type="InterPro" id="IPR011701">
    <property type="entry name" value="MFS"/>
</dbReference>
<keyword evidence="4 7" id="KW-1133">Transmembrane helix</keyword>
<feature type="transmembrane region" description="Helical" evidence="7">
    <location>
        <begin position="41"/>
        <end position="67"/>
    </location>
</feature>